<dbReference type="AlphaFoldDB" id="A0A4R9BF81"/>
<gene>
    <name evidence="2" type="ORF">E3T48_00950</name>
</gene>
<dbReference type="GO" id="GO:0043448">
    <property type="term" value="P:alkane catabolic process"/>
    <property type="evidence" value="ECO:0007669"/>
    <property type="project" value="TreeGrafter"/>
</dbReference>
<dbReference type="InterPro" id="IPR005297">
    <property type="entry name" value="Lipoprotein_repeat"/>
</dbReference>
<dbReference type="PANTHER" id="PTHR39335">
    <property type="entry name" value="BLL4220 PROTEIN"/>
    <property type="match status" value="1"/>
</dbReference>
<reference evidence="2 3" key="1">
    <citation type="submission" date="2019-03" db="EMBL/GenBank/DDBJ databases">
        <title>Genomics of glacier-inhabiting Cryobacterium strains.</title>
        <authorList>
            <person name="Liu Q."/>
            <person name="Xin Y.-H."/>
        </authorList>
    </citation>
    <scope>NUCLEOTIDE SEQUENCE [LARGE SCALE GENOMIC DNA]</scope>
    <source>
        <strain evidence="2 3">Hh4</strain>
    </source>
</reference>
<accession>A0A4R9BF81</accession>
<dbReference type="PANTHER" id="PTHR39335:SF1">
    <property type="entry name" value="BLL4220 PROTEIN"/>
    <property type="match status" value="1"/>
</dbReference>
<name>A0A4R9BF81_9MICO</name>
<evidence type="ECO:0008006" key="4">
    <source>
        <dbReference type="Google" id="ProtNLM"/>
    </source>
</evidence>
<keyword evidence="3" id="KW-1185">Reference proteome</keyword>
<keyword evidence="1" id="KW-0732">Signal</keyword>
<dbReference type="OrthoDB" id="597632at2"/>
<evidence type="ECO:0000313" key="3">
    <source>
        <dbReference type="Proteomes" id="UP000298313"/>
    </source>
</evidence>
<dbReference type="RefSeq" id="WP_134522013.1">
    <property type="nucleotide sequence ID" value="NZ_SOHH01000014.1"/>
</dbReference>
<feature type="signal peptide" evidence="1">
    <location>
        <begin position="1"/>
        <end position="20"/>
    </location>
</feature>
<evidence type="ECO:0000256" key="1">
    <source>
        <dbReference type="SAM" id="SignalP"/>
    </source>
</evidence>
<evidence type="ECO:0000313" key="2">
    <source>
        <dbReference type="EMBL" id="TFD82792.1"/>
    </source>
</evidence>
<dbReference type="PROSITE" id="PS51257">
    <property type="entry name" value="PROKAR_LIPOPROTEIN"/>
    <property type="match status" value="1"/>
</dbReference>
<organism evidence="2 3">
    <name type="scientific">Cryobacterium fucosi</name>
    <dbReference type="NCBI Taxonomy" id="1259157"/>
    <lineage>
        <taxon>Bacteria</taxon>
        <taxon>Bacillati</taxon>
        <taxon>Actinomycetota</taxon>
        <taxon>Actinomycetes</taxon>
        <taxon>Micrococcales</taxon>
        <taxon>Microbacteriaceae</taxon>
        <taxon>Cryobacterium</taxon>
    </lineage>
</organism>
<sequence length="166" mass="16187">MNRKLVITCAAVALGVLALAGCSAGGSTTSSGEATGSSSEPATPPAQPVLATASTSLGDIVVDGTGLTVYLFDKDTANSGTSVCEGDCLAKWPTVVATDPVPVVDGVTGTVGTITRTDGAKQVTLNGWPLYTFAGDTAAGTVAGQGVGGVWWALTPSGDKIGGPTG</sequence>
<protein>
    <recommendedName>
        <fullName evidence="4">Lipoprotein with Yx(FWY)xxD motif</fullName>
    </recommendedName>
</protein>
<dbReference type="Pfam" id="PF03640">
    <property type="entry name" value="Lipoprotein_15"/>
    <property type="match status" value="2"/>
</dbReference>
<feature type="chain" id="PRO_5038546150" description="Lipoprotein with Yx(FWY)xxD motif" evidence="1">
    <location>
        <begin position="21"/>
        <end position="166"/>
    </location>
</feature>
<proteinExistence type="predicted"/>
<comment type="caution">
    <text evidence="2">The sequence shown here is derived from an EMBL/GenBank/DDBJ whole genome shotgun (WGS) entry which is preliminary data.</text>
</comment>
<dbReference type="EMBL" id="SOHH01000014">
    <property type="protein sequence ID" value="TFD82792.1"/>
    <property type="molecule type" value="Genomic_DNA"/>
</dbReference>
<dbReference type="Proteomes" id="UP000298313">
    <property type="component" value="Unassembled WGS sequence"/>
</dbReference>